<name>A0A1X9I9R2_9CAUD</name>
<evidence type="ECO:0000313" key="2">
    <source>
        <dbReference type="Proteomes" id="UP000224459"/>
    </source>
</evidence>
<proteinExistence type="predicted"/>
<reference evidence="2" key="1">
    <citation type="submission" date="2016-04" db="EMBL/GenBank/DDBJ databases">
        <authorList>
            <person name="Gasior T."/>
        </authorList>
    </citation>
    <scope>NUCLEOTIDE SEQUENCE [LARGE SCALE GENOMIC DNA]</scope>
</reference>
<gene>
    <name evidence="1" type="ORF">vB_SscM-1_036</name>
</gene>
<accession>A0A1X9I9R2</accession>
<dbReference type="EMBL" id="KX171212">
    <property type="protein sequence ID" value="ANT44699.1"/>
    <property type="molecule type" value="Genomic_DNA"/>
</dbReference>
<keyword evidence="2" id="KW-1185">Reference proteome</keyword>
<organism evidence="1 2">
    <name type="scientific">Staphylococcus phage vB_SscM-1</name>
    <dbReference type="NCBI Taxonomy" id="1868844"/>
    <lineage>
        <taxon>Viruses</taxon>
        <taxon>Duplodnaviria</taxon>
        <taxon>Heunggongvirae</taxon>
        <taxon>Uroviricota</taxon>
        <taxon>Caudoviricetes</taxon>
        <taxon>Herelleviridae</taxon>
        <taxon>Twortvirinae</taxon>
        <taxon>Sciuriunavirus</taxon>
        <taxon>Sciuriunavirus SscM1</taxon>
    </lineage>
</organism>
<evidence type="ECO:0000313" key="1">
    <source>
        <dbReference type="EMBL" id="ANT44699.1"/>
    </source>
</evidence>
<protein>
    <submittedName>
        <fullName evidence="1">Uncharacterized protein</fullName>
    </submittedName>
</protein>
<sequence length="76" mass="8638">MTRRIKSDEINHVSNMGTGNDIKVRVGYCEAEKDVFKIIIGVALERLPENYTVKEVNISHDKSYIEVVGEPLKSLF</sequence>
<dbReference type="Proteomes" id="UP000224459">
    <property type="component" value="Segment"/>
</dbReference>